<keyword evidence="2 3" id="KW-0560">Oxidoreductase</keyword>
<feature type="domain" description="Glutamate/phenylalanine/leucine/valine/L-tryptophan dehydrogenase C-terminal" evidence="8">
    <location>
        <begin position="151"/>
        <end position="376"/>
    </location>
</feature>
<comment type="caution">
    <text evidence="9">The sequence shown here is derived from an EMBL/GenBank/DDBJ whole genome shotgun (WGS) entry which is preliminary data.</text>
</comment>
<protein>
    <recommendedName>
        <fullName evidence="3">Glutamate dehydrogenase</fullName>
    </recommendedName>
</protein>
<dbReference type="STRING" id="1802129.A3J04_03105"/>
<dbReference type="SMART" id="SM00839">
    <property type="entry name" value="ELFV_dehydrog"/>
    <property type="match status" value="1"/>
</dbReference>
<keyword evidence="5" id="KW-0547">Nucleotide-binding</keyword>
<dbReference type="Gene3D" id="3.40.50.720">
    <property type="entry name" value="NAD(P)-binding Rossmann-like Domain"/>
    <property type="match status" value="1"/>
</dbReference>
<feature type="binding site" evidence="5">
    <location>
        <position position="159"/>
    </location>
    <ligand>
        <name>NAD(+)</name>
        <dbReference type="ChEBI" id="CHEBI:57540"/>
    </ligand>
</feature>
<comment type="similarity">
    <text evidence="1 3 7">Belongs to the Glu/Leu/Phe/Val dehydrogenases family.</text>
</comment>
<dbReference type="SUPFAM" id="SSF53223">
    <property type="entry name" value="Aminoacid dehydrogenase-like, N-terminal domain"/>
    <property type="match status" value="1"/>
</dbReference>
<dbReference type="InterPro" id="IPR046346">
    <property type="entry name" value="Aminoacid_DH-like_N_sf"/>
</dbReference>
<dbReference type="SUPFAM" id="SSF51735">
    <property type="entry name" value="NAD(P)-binding Rossmann-fold domains"/>
    <property type="match status" value="1"/>
</dbReference>
<evidence type="ECO:0000313" key="9">
    <source>
        <dbReference type="EMBL" id="OGZ56782.1"/>
    </source>
</evidence>
<name>A0A1G2H2T1_9BACT</name>
<evidence type="ECO:0000256" key="2">
    <source>
        <dbReference type="ARBA" id="ARBA00023002"/>
    </source>
</evidence>
<proteinExistence type="inferred from homology"/>
<feature type="binding site" evidence="5">
    <location>
        <position position="318"/>
    </location>
    <ligand>
        <name>substrate</name>
    </ligand>
</feature>
<dbReference type="InterPro" id="IPR006097">
    <property type="entry name" value="Glu/Leu/Phe/Val/Trp_DH_dimer"/>
</dbReference>
<dbReference type="Proteomes" id="UP000177954">
    <property type="component" value="Unassembled WGS sequence"/>
</dbReference>
<dbReference type="PANTHER" id="PTHR11606">
    <property type="entry name" value="GLUTAMATE DEHYDROGENASE"/>
    <property type="match status" value="1"/>
</dbReference>
<evidence type="ECO:0000259" key="8">
    <source>
        <dbReference type="SMART" id="SM00839"/>
    </source>
</evidence>
<dbReference type="GO" id="GO:0006538">
    <property type="term" value="P:L-glutamate catabolic process"/>
    <property type="evidence" value="ECO:0007669"/>
    <property type="project" value="TreeGrafter"/>
</dbReference>
<evidence type="ECO:0000313" key="10">
    <source>
        <dbReference type="Proteomes" id="UP000177954"/>
    </source>
</evidence>
<evidence type="ECO:0000256" key="7">
    <source>
        <dbReference type="RuleBase" id="RU004417"/>
    </source>
</evidence>
<feature type="binding site" evidence="5">
    <location>
        <position position="37"/>
    </location>
    <ligand>
        <name>substrate</name>
    </ligand>
</feature>
<evidence type="ECO:0000256" key="5">
    <source>
        <dbReference type="PIRSR" id="PIRSR000185-2"/>
    </source>
</evidence>
<dbReference type="AlphaFoldDB" id="A0A1G2H2T1"/>
<dbReference type="Pfam" id="PF00208">
    <property type="entry name" value="ELFV_dehydrog"/>
    <property type="match status" value="1"/>
</dbReference>
<organism evidence="9 10">
    <name type="scientific">Candidatus Ryanbacteria bacterium RIFCSPLOWO2_02_FULL_47_14</name>
    <dbReference type="NCBI Taxonomy" id="1802129"/>
    <lineage>
        <taxon>Bacteria</taxon>
        <taxon>Candidatus Ryaniibacteriota</taxon>
    </lineage>
</organism>
<keyword evidence="5" id="KW-0520">NAD</keyword>
<reference evidence="9 10" key="1">
    <citation type="journal article" date="2016" name="Nat. Commun.">
        <title>Thousands of microbial genomes shed light on interconnected biogeochemical processes in an aquifer system.</title>
        <authorList>
            <person name="Anantharaman K."/>
            <person name="Brown C.T."/>
            <person name="Hug L.A."/>
            <person name="Sharon I."/>
            <person name="Castelle C.J."/>
            <person name="Probst A.J."/>
            <person name="Thomas B.C."/>
            <person name="Singh A."/>
            <person name="Wilkins M.J."/>
            <person name="Karaoz U."/>
            <person name="Brodie E.L."/>
            <person name="Williams K.H."/>
            <person name="Hubbard S.S."/>
            <person name="Banfield J.F."/>
        </authorList>
    </citation>
    <scope>NUCLEOTIDE SEQUENCE [LARGE SCALE GENOMIC DNA]</scope>
</reference>
<evidence type="ECO:0000256" key="1">
    <source>
        <dbReference type="ARBA" id="ARBA00006382"/>
    </source>
</evidence>
<dbReference type="GO" id="GO:0004352">
    <property type="term" value="F:glutamate dehydrogenase (NAD+) activity"/>
    <property type="evidence" value="ECO:0007669"/>
    <property type="project" value="TreeGrafter"/>
</dbReference>
<dbReference type="EMBL" id="MHNZ01000007">
    <property type="protein sequence ID" value="OGZ56782.1"/>
    <property type="molecule type" value="Genomic_DNA"/>
</dbReference>
<feature type="active site" description="Proton donor" evidence="4">
    <location>
        <position position="73"/>
    </location>
</feature>
<feature type="binding site" evidence="5">
    <location>
        <position position="190"/>
    </location>
    <ligand>
        <name>NAD(+)</name>
        <dbReference type="ChEBI" id="CHEBI:57540"/>
    </ligand>
</feature>
<dbReference type="InterPro" id="IPR006096">
    <property type="entry name" value="Glu/Leu/Phe/Val/Trp_DH_C"/>
</dbReference>
<dbReference type="PANTHER" id="PTHR11606:SF13">
    <property type="entry name" value="GLUTAMATE DEHYDROGENASE 1, MITOCHONDRIAL"/>
    <property type="match status" value="1"/>
</dbReference>
<dbReference type="PIRSF" id="PIRSF000185">
    <property type="entry name" value="Glu_DH"/>
    <property type="match status" value="1"/>
</dbReference>
<gene>
    <name evidence="9" type="ORF">A3J04_03105</name>
</gene>
<dbReference type="InterPro" id="IPR036291">
    <property type="entry name" value="NAD(P)-bd_dom_sf"/>
</dbReference>
<dbReference type="Gene3D" id="3.40.50.10860">
    <property type="entry name" value="Leucine Dehydrogenase, chain A, domain 1"/>
    <property type="match status" value="1"/>
</dbReference>
<feature type="binding site" evidence="5">
    <location>
        <position position="61"/>
    </location>
    <ligand>
        <name>substrate</name>
    </ligand>
</feature>
<dbReference type="Pfam" id="PF02812">
    <property type="entry name" value="ELFV_dehydrog_N"/>
    <property type="match status" value="1"/>
</dbReference>
<evidence type="ECO:0000256" key="6">
    <source>
        <dbReference type="PIRSR" id="PIRSR000185-3"/>
    </source>
</evidence>
<dbReference type="InterPro" id="IPR014362">
    <property type="entry name" value="Glu_DH"/>
</dbReference>
<accession>A0A1G2H2T1</accession>
<sequence>MIARDMYGPEYQITVSDAALGLTGYLVVDNTARGPGKGGLRITPNVTLEEIARLARNMTWKTALADIPFGGAKAGIVWKGGKNEDKRKLVARFAELVAPFTPRKYITSTDVGSTEEDMRTFTEATGNWKSATGKPANLCMRIFGKTGEKCGIPHEFGSTGFGVAHATATACEVLGVALAGATVAIHGFGNVGSFTAQFLTDMGARVVAIFKQGGGIYKPEGFSREAIALFMRDKTAIEKSAHGHIITEREFWKFPVDILIPASVSDVINTQNKRDIRARLIVEAGNIPMQETIERELFARGIMILPDIVANAGGVISSYAEYRGYNPKRMFDTVEKKIRASTLRVMNASSKKRLFPRDVAMKIAKARVESAMEKKRSTKA</sequence>
<evidence type="ECO:0000256" key="4">
    <source>
        <dbReference type="PIRSR" id="PIRSR000185-1"/>
    </source>
</evidence>
<feature type="site" description="Important for catalysis" evidence="6">
    <location>
        <position position="110"/>
    </location>
</feature>
<dbReference type="GO" id="GO:0000166">
    <property type="term" value="F:nucleotide binding"/>
    <property type="evidence" value="ECO:0007669"/>
    <property type="project" value="UniProtKB-KW"/>
</dbReference>
<evidence type="ECO:0000256" key="3">
    <source>
        <dbReference type="PIRNR" id="PIRNR000185"/>
    </source>
</evidence>
<dbReference type="InterPro" id="IPR006095">
    <property type="entry name" value="Glu/Leu/Phe/Val/Trp_DH"/>
</dbReference>
<dbReference type="PRINTS" id="PR00082">
    <property type="entry name" value="GLFDHDRGNASE"/>
</dbReference>